<comment type="caution">
    <text evidence="9">The sequence shown here is derived from an EMBL/GenBank/DDBJ whole genome shotgun (WGS) entry which is preliminary data.</text>
</comment>
<name>A0ABR4PIG0_9HELO</name>
<keyword evidence="4 6" id="KW-0418">Kinase</keyword>
<organism evidence="9 10">
    <name type="scientific">Phlyctema vagabunda</name>
    <dbReference type="NCBI Taxonomy" id="108571"/>
    <lineage>
        <taxon>Eukaryota</taxon>
        <taxon>Fungi</taxon>
        <taxon>Dikarya</taxon>
        <taxon>Ascomycota</taxon>
        <taxon>Pezizomycotina</taxon>
        <taxon>Leotiomycetes</taxon>
        <taxon>Helotiales</taxon>
        <taxon>Dermateaceae</taxon>
        <taxon>Phlyctema</taxon>
    </lineage>
</organism>
<dbReference type="EMBL" id="JBFCZG010000004">
    <property type="protein sequence ID" value="KAL3423085.1"/>
    <property type="molecule type" value="Genomic_DNA"/>
</dbReference>
<evidence type="ECO:0000256" key="2">
    <source>
        <dbReference type="ARBA" id="ARBA00022679"/>
    </source>
</evidence>
<keyword evidence="6" id="KW-0324">Glycolysis</keyword>
<dbReference type="InterPro" id="IPR001312">
    <property type="entry name" value="Hexokinase"/>
</dbReference>
<dbReference type="Gene3D" id="3.40.367.20">
    <property type="match status" value="1"/>
</dbReference>
<accession>A0ABR4PIG0</accession>
<dbReference type="PRINTS" id="PR00475">
    <property type="entry name" value="HEXOKINASE"/>
</dbReference>
<feature type="domain" description="Hexokinase C-terminal" evidence="8">
    <location>
        <begin position="259"/>
        <end position="509"/>
    </location>
</feature>
<evidence type="ECO:0000259" key="8">
    <source>
        <dbReference type="Pfam" id="PF03727"/>
    </source>
</evidence>
<keyword evidence="5 6" id="KW-0067">ATP-binding</keyword>
<protein>
    <recommendedName>
        <fullName evidence="6">Phosphotransferase</fullName>
        <ecNumber evidence="6">2.7.1.-</ecNumber>
    </recommendedName>
</protein>
<dbReference type="Gene3D" id="3.30.420.40">
    <property type="match status" value="1"/>
</dbReference>
<dbReference type="PANTHER" id="PTHR19443">
    <property type="entry name" value="HEXOKINASE"/>
    <property type="match status" value="1"/>
</dbReference>
<evidence type="ECO:0000256" key="1">
    <source>
        <dbReference type="ARBA" id="ARBA00009225"/>
    </source>
</evidence>
<dbReference type="InterPro" id="IPR022673">
    <property type="entry name" value="Hexokinase_C"/>
</dbReference>
<sequence length="515" mass="55802">MTVLSLRISIIRLFNRFRKDIIKTSKSKSSVPNGATSSKNALQERAGEIASEFDFDSRDLNLAVKEFIAQLDQGLRTHGSSMEQIPSYITSVPTGYEQGTYLAVDLGGTNLRVCSVALNGDGTYSVKQSKLQIPVEVMVSAASRGLFQFVAQQIEQFLRQNHAKEIATHRNDSNEVKDFKLGFTFSHAVTQQNINSGVLIRWSKGFSIDDAVGQDVCVLLQQEISELGLPVQVTALVNDTVGTLMARAYSSPENSNTILGAVFGTGTNGAYIETLPAITKLVGTGVEYEPEATHMIVNTEWGNFDSKLEVLPSTAYDIALDAASVNPGFEMYEKRISGMYLGELLRLAIVSFLEDPKVVQSTELNIPVTSPVYRKWRIDSEVLSAIKSDTDPALKKTTSLLASLLESPQISADIARATKLIADAIGRRSARLSAIAIGAIVLQTRSLEDSTRTIDIGVDGSLIEFYPGFEGEIRGALRDIDGIGIEGEKRIYIALAQDGSGVGAALTAHMTALHD</sequence>
<gene>
    <name evidence="9" type="ORF">PVAG01_04832</name>
</gene>
<keyword evidence="2 6" id="KW-0808">Transferase</keyword>
<dbReference type="InterPro" id="IPR043129">
    <property type="entry name" value="ATPase_NBD"/>
</dbReference>
<dbReference type="EC" id="2.7.1.-" evidence="6"/>
<reference evidence="9 10" key="1">
    <citation type="submission" date="2024-06" db="EMBL/GenBank/DDBJ databases">
        <title>Complete genome of Phlyctema vagabunda strain 19-DSS-EL-015.</title>
        <authorList>
            <person name="Fiorenzani C."/>
        </authorList>
    </citation>
    <scope>NUCLEOTIDE SEQUENCE [LARGE SCALE GENOMIC DNA]</scope>
    <source>
        <strain evidence="9 10">19-DSS-EL-015</strain>
    </source>
</reference>
<evidence type="ECO:0000256" key="4">
    <source>
        <dbReference type="ARBA" id="ARBA00022777"/>
    </source>
</evidence>
<keyword evidence="10" id="KW-1185">Reference proteome</keyword>
<evidence type="ECO:0000313" key="10">
    <source>
        <dbReference type="Proteomes" id="UP001629113"/>
    </source>
</evidence>
<proteinExistence type="inferred from homology"/>
<dbReference type="PROSITE" id="PS51748">
    <property type="entry name" value="HEXOKINASE_2"/>
    <property type="match status" value="1"/>
</dbReference>
<keyword evidence="3 6" id="KW-0547">Nucleotide-binding</keyword>
<evidence type="ECO:0000259" key="7">
    <source>
        <dbReference type="Pfam" id="PF00349"/>
    </source>
</evidence>
<dbReference type="Pfam" id="PF03727">
    <property type="entry name" value="Hexokinase_2"/>
    <property type="match status" value="1"/>
</dbReference>
<evidence type="ECO:0000256" key="5">
    <source>
        <dbReference type="ARBA" id="ARBA00022840"/>
    </source>
</evidence>
<dbReference type="PANTHER" id="PTHR19443:SF30">
    <property type="entry name" value="GLUCOKINASE-1-RELATED"/>
    <property type="match status" value="1"/>
</dbReference>
<dbReference type="SUPFAM" id="SSF53067">
    <property type="entry name" value="Actin-like ATPase domain"/>
    <property type="match status" value="2"/>
</dbReference>
<evidence type="ECO:0000256" key="6">
    <source>
        <dbReference type="RuleBase" id="RU362007"/>
    </source>
</evidence>
<feature type="domain" description="Hexokinase N-terminal" evidence="7">
    <location>
        <begin position="48"/>
        <end position="249"/>
    </location>
</feature>
<dbReference type="Proteomes" id="UP001629113">
    <property type="component" value="Unassembled WGS sequence"/>
</dbReference>
<evidence type="ECO:0000256" key="3">
    <source>
        <dbReference type="ARBA" id="ARBA00022741"/>
    </source>
</evidence>
<comment type="similarity">
    <text evidence="1 6">Belongs to the hexokinase family.</text>
</comment>
<dbReference type="Pfam" id="PF00349">
    <property type="entry name" value="Hexokinase_1"/>
    <property type="match status" value="1"/>
</dbReference>
<evidence type="ECO:0000313" key="9">
    <source>
        <dbReference type="EMBL" id="KAL3423085.1"/>
    </source>
</evidence>
<dbReference type="InterPro" id="IPR022672">
    <property type="entry name" value="Hexokinase_N"/>
</dbReference>